<protein>
    <submittedName>
        <fullName evidence="2">Uncharacterized protein</fullName>
    </submittedName>
</protein>
<gene>
    <name evidence="2" type="ORF">NFC81_00410</name>
</gene>
<dbReference type="EMBL" id="CP101717">
    <property type="protein sequence ID" value="WLD58270.1"/>
    <property type="molecule type" value="Genomic_DNA"/>
</dbReference>
<sequence>MTEQQTEDKKLFSRRNMWILIFVLIPLIYVLNEMGGEETTSNNAEPLQTLFDMGQVPVQRERISGQPVWWAALPGSGVVEIGVLEPRLPTARIPIPDSKDLVTTARNDKFIVYLRSPVEQAALEVSLDFLTEWLPPPSPDTTYVLVGDLNAALTEQLVTILSRSRGPAIPFVAQPRAAITRLTSPPTGTQDQLAFVMAVELLRDRLDGYDIQLSWDHRGERSIALINSSLIPEHRQVPSQAEFERVQAAFLDQAYRTERSVQQISRYMMTMAAFGLSTDYMATQTTRTRTLDYATFSRVWRERISATQ</sequence>
<accession>A0AB38YGA8</accession>
<proteinExistence type="predicted"/>
<keyword evidence="1" id="KW-1133">Transmembrane helix</keyword>
<feature type="transmembrane region" description="Helical" evidence="1">
    <location>
        <begin position="12"/>
        <end position="31"/>
    </location>
</feature>
<reference evidence="2" key="1">
    <citation type="submission" date="2022-07" db="EMBL/GenBank/DDBJ databases">
        <title>Complete genome sequence of Salinispirillum sp. LH10-3-1 capable of multiple carbohydrate inversion isolated from a soda lake.</title>
        <authorList>
            <person name="Liu J."/>
            <person name="Zhai Y."/>
            <person name="Zhang H."/>
            <person name="Yang H."/>
            <person name="Qu J."/>
            <person name="Li J."/>
        </authorList>
    </citation>
    <scope>NUCLEOTIDE SEQUENCE</scope>
    <source>
        <strain evidence="2">LH 10-3-1</strain>
    </source>
</reference>
<keyword evidence="1" id="KW-0812">Transmembrane</keyword>
<evidence type="ECO:0000313" key="2">
    <source>
        <dbReference type="EMBL" id="WLD58270.1"/>
    </source>
</evidence>
<name>A0AB38YGA8_9GAMM</name>
<organism evidence="2">
    <name type="scientific">Salinispirillum sp. LH 10-3-1</name>
    <dbReference type="NCBI Taxonomy" id="2952525"/>
    <lineage>
        <taxon>Bacteria</taxon>
        <taxon>Pseudomonadati</taxon>
        <taxon>Pseudomonadota</taxon>
        <taxon>Gammaproteobacteria</taxon>
        <taxon>Oceanospirillales</taxon>
        <taxon>Saccharospirillaceae</taxon>
        <taxon>Salinispirillum</taxon>
    </lineage>
</organism>
<dbReference type="AlphaFoldDB" id="A0AB38YGA8"/>
<evidence type="ECO:0000256" key="1">
    <source>
        <dbReference type="SAM" id="Phobius"/>
    </source>
</evidence>
<dbReference type="RefSeq" id="WP_304995556.1">
    <property type="nucleotide sequence ID" value="NZ_CP101717.1"/>
</dbReference>
<keyword evidence="1" id="KW-0472">Membrane</keyword>